<protein>
    <submittedName>
        <fullName evidence="2">Uncharacterized protein</fullName>
    </submittedName>
</protein>
<dbReference type="AlphaFoldDB" id="A0A6B0RDG9"/>
<feature type="compositionally biased region" description="Basic and acidic residues" evidence="1">
    <location>
        <begin position="26"/>
        <end position="35"/>
    </location>
</feature>
<keyword evidence="3" id="KW-1185">Reference proteome</keyword>
<evidence type="ECO:0000313" key="3">
    <source>
        <dbReference type="Proteomes" id="UP000322234"/>
    </source>
</evidence>
<gene>
    <name evidence="2" type="ORF">E5288_WYG013082</name>
</gene>
<feature type="region of interest" description="Disordered" evidence="1">
    <location>
        <begin position="234"/>
        <end position="272"/>
    </location>
</feature>
<organism evidence="2 3">
    <name type="scientific">Bos mutus</name>
    <name type="common">wild yak</name>
    <dbReference type="NCBI Taxonomy" id="72004"/>
    <lineage>
        <taxon>Eukaryota</taxon>
        <taxon>Metazoa</taxon>
        <taxon>Chordata</taxon>
        <taxon>Craniata</taxon>
        <taxon>Vertebrata</taxon>
        <taxon>Euteleostomi</taxon>
        <taxon>Mammalia</taxon>
        <taxon>Eutheria</taxon>
        <taxon>Laurasiatheria</taxon>
        <taxon>Artiodactyla</taxon>
        <taxon>Ruminantia</taxon>
        <taxon>Pecora</taxon>
        <taxon>Bovidae</taxon>
        <taxon>Bovinae</taxon>
        <taxon>Bos</taxon>
    </lineage>
</organism>
<evidence type="ECO:0000313" key="2">
    <source>
        <dbReference type="EMBL" id="MXQ86737.1"/>
    </source>
</evidence>
<accession>A0A6B0RDG9</accession>
<feature type="compositionally biased region" description="Basic and acidic residues" evidence="1">
    <location>
        <begin position="260"/>
        <end position="272"/>
    </location>
</feature>
<dbReference type="Proteomes" id="UP000322234">
    <property type="component" value="Unassembled WGS sequence"/>
</dbReference>
<reference evidence="2" key="1">
    <citation type="submission" date="2019-10" db="EMBL/GenBank/DDBJ databases">
        <title>The sequence and de novo assembly of the wild yak genome.</title>
        <authorList>
            <person name="Liu Y."/>
        </authorList>
    </citation>
    <scope>NUCLEOTIDE SEQUENCE [LARGE SCALE GENOMIC DNA]</scope>
    <source>
        <strain evidence="2">WY2019</strain>
    </source>
</reference>
<evidence type="ECO:0000256" key="1">
    <source>
        <dbReference type="SAM" id="MobiDB-lite"/>
    </source>
</evidence>
<feature type="compositionally biased region" description="Basic and acidic residues" evidence="1">
    <location>
        <begin position="49"/>
        <end position="58"/>
    </location>
</feature>
<comment type="caution">
    <text evidence="2">The sequence shown here is derived from an EMBL/GenBank/DDBJ whole genome shotgun (WGS) entry which is preliminary data.</text>
</comment>
<feature type="region of interest" description="Disordered" evidence="1">
    <location>
        <begin position="1"/>
        <end position="102"/>
    </location>
</feature>
<sequence length="272" mass="30063">MGQDLEVQCQDKWRPVIPTPPVVWRPGEDKQEPGHGTDLFSEGGMDFGRAGESKERLPGYEFHQQGTPACGIGQREEDNQANGGDASVNGGVPSPPKEPAEQQLKLHLLECKPQEATVKSGSEHLGGLTNFWTASNEIHLVLPSPMRTAKQGTLASSWKPTFMGSTVLGMENKTEEVSWGLLSCCRDRQQSRKQMCKEERWLSLLSALNLTLTRPTKARKATTSDLKMAVKMRLRSRAGRGGIQGKMRQGRKSKLPKISSCDETHSEQKREA</sequence>
<dbReference type="EMBL" id="VBQZ03000034">
    <property type="protein sequence ID" value="MXQ86737.1"/>
    <property type="molecule type" value="Genomic_DNA"/>
</dbReference>
<proteinExistence type="predicted"/>
<name>A0A6B0RDG9_9CETA</name>